<proteinExistence type="predicted"/>
<feature type="non-terminal residue" evidence="3">
    <location>
        <position position="1"/>
    </location>
</feature>
<reference evidence="3 4" key="1">
    <citation type="submission" date="2024-05" db="EMBL/GenBank/DDBJ databases">
        <title>Genetic variation in Jamaican populations of the coffee berry borer (Hypothenemus hampei).</title>
        <authorList>
            <person name="Errbii M."/>
            <person name="Myrie A."/>
        </authorList>
    </citation>
    <scope>NUCLEOTIDE SEQUENCE [LARGE SCALE GENOMIC DNA]</scope>
    <source>
        <strain evidence="3">JA-Hopewell-2020-01-JO</strain>
        <tissue evidence="3">Whole body</tissue>
    </source>
</reference>
<sequence length="230" mass="26737">TPRYYIPECDKLYGKKLVESRHVLNVTEKLDGKNCMIQGSVLSQVKINQSDYKVQIKLTEDRSVWETICTCLAGNSKQGCKHSAAVCIFVNEEYTSSKTNLPLTWNKPSESQREKYKKGCKINTLFSPKIQMSSDNFSFQQIENVPESYYSINCAFTKYLKVENSVKELETLQKVMKKKREKLLNVCKALYELQFKVAFYCYESIINNDNLKIKMTRLQCPENLKKCMIH</sequence>
<dbReference type="Proteomes" id="UP001566132">
    <property type="component" value="Unassembled WGS sequence"/>
</dbReference>
<evidence type="ECO:0000259" key="2">
    <source>
        <dbReference type="PROSITE" id="PS50966"/>
    </source>
</evidence>
<dbReference type="InterPro" id="IPR007527">
    <property type="entry name" value="Znf_SWIM"/>
</dbReference>
<keyword evidence="1" id="KW-0862">Zinc</keyword>
<dbReference type="PROSITE" id="PS50966">
    <property type="entry name" value="ZF_SWIM"/>
    <property type="match status" value="1"/>
</dbReference>
<dbReference type="AlphaFoldDB" id="A0ABD1F7R4"/>
<dbReference type="GO" id="GO:0008270">
    <property type="term" value="F:zinc ion binding"/>
    <property type="evidence" value="ECO:0007669"/>
    <property type="project" value="UniProtKB-KW"/>
</dbReference>
<name>A0ABD1F7R4_HYPHA</name>
<accession>A0ABD1F7R4</accession>
<dbReference type="EMBL" id="JBDJPC010000002">
    <property type="protein sequence ID" value="KAL1513625.1"/>
    <property type="molecule type" value="Genomic_DNA"/>
</dbReference>
<keyword evidence="4" id="KW-1185">Reference proteome</keyword>
<gene>
    <name evidence="3" type="ORF">ABEB36_003014</name>
</gene>
<evidence type="ECO:0000313" key="3">
    <source>
        <dbReference type="EMBL" id="KAL1513625.1"/>
    </source>
</evidence>
<organism evidence="3 4">
    <name type="scientific">Hypothenemus hampei</name>
    <name type="common">Coffee berry borer</name>
    <dbReference type="NCBI Taxonomy" id="57062"/>
    <lineage>
        <taxon>Eukaryota</taxon>
        <taxon>Metazoa</taxon>
        <taxon>Ecdysozoa</taxon>
        <taxon>Arthropoda</taxon>
        <taxon>Hexapoda</taxon>
        <taxon>Insecta</taxon>
        <taxon>Pterygota</taxon>
        <taxon>Neoptera</taxon>
        <taxon>Endopterygota</taxon>
        <taxon>Coleoptera</taxon>
        <taxon>Polyphaga</taxon>
        <taxon>Cucujiformia</taxon>
        <taxon>Curculionidae</taxon>
        <taxon>Scolytinae</taxon>
        <taxon>Hypothenemus</taxon>
    </lineage>
</organism>
<comment type="caution">
    <text evidence="3">The sequence shown here is derived from an EMBL/GenBank/DDBJ whole genome shotgun (WGS) entry which is preliminary data.</text>
</comment>
<feature type="domain" description="SWIM-type" evidence="2">
    <location>
        <begin position="52"/>
        <end position="91"/>
    </location>
</feature>
<keyword evidence="1" id="KW-0479">Metal-binding</keyword>
<evidence type="ECO:0000256" key="1">
    <source>
        <dbReference type="PROSITE-ProRule" id="PRU00325"/>
    </source>
</evidence>
<evidence type="ECO:0000313" key="4">
    <source>
        <dbReference type="Proteomes" id="UP001566132"/>
    </source>
</evidence>
<protein>
    <recommendedName>
        <fullName evidence="2">SWIM-type domain-containing protein</fullName>
    </recommendedName>
</protein>
<keyword evidence="1" id="KW-0863">Zinc-finger</keyword>